<feature type="binding site" evidence="5 9">
    <location>
        <position position="259"/>
    </location>
    <ligand>
        <name>substrate</name>
    </ligand>
</feature>
<evidence type="ECO:0000256" key="5">
    <source>
        <dbReference type="HAMAP-Rule" id="MF_01024"/>
    </source>
</evidence>
<dbReference type="EMBL" id="JAEIJD010000001">
    <property type="protein sequence ID" value="MBI6628433.1"/>
    <property type="molecule type" value="Genomic_DNA"/>
</dbReference>
<keyword evidence="2 5" id="KW-0479">Metal-binding</keyword>
<feature type="active site" description="Proton acceptor" evidence="5 7">
    <location>
        <position position="328"/>
    </location>
</feature>
<evidence type="ECO:0000256" key="2">
    <source>
        <dbReference type="ARBA" id="ARBA00022723"/>
    </source>
</evidence>
<dbReference type="RefSeq" id="WP_198684452.1">
    <property type="nucleotide sequence ID" value="NZ_JAEIJD010000001.1"/>
</dbReference>
<evidence type="ECO:0000256" key="11">
    <source>
        <dbReference type="RuleBase" id="RU004175"/>
    </source>
</evidence>
<dbReference type="GO" id="GO:0005829">
    <property type="term" value="C:cytosol"/>
    <property type="evidence" value="ECO:0007669"/>
    <property type="project" value="TreeGrafter"/>
</dbReference>
<evidence type="ECO:0000256" key="9">
    <source>
        <dbReference type="PIRSR" id="PIRSR000099-3"/>
    </source>
</evidence>
<dbReference type="PROSITE" id="PS00611">
    <property type="entry name" value="HISOL_DEHYDROGENASE"/>
    <property type="match status" value="1"/>
</dbReference>
<sequence>MPITLTTTQPDFDARFTALLGAKREDSPDVDAAVAEIIADVRTRGDQALIELTARFDRLELTAERLAFSPEEIAQAIAQVSDPERAALELAAERIRAYHARQMPEDAQWTDKTGATLGWRWTPVSAAGLYVPGGLASYPSSVLMNAIPAKVAGVERLAVAVPTPDGVINPLVLLAAQIAGVDEIYRVGGAQAVAALAYGTETIAPVDKITGPGNAYVAAAKRRVFGRVGIDMIAGPSEILVIADRNNDPDWIALDLLSQAEHDESAQSLLITDDADFAQLVIKAVDRRLETLERRAIAGASWRDYGAVIVVRNLDEAAALSNRIAPEHLALCVSEPQRLADQCIHAGAIFLGQWTPEAIGDYVAGPNHVLPTARSARFSSGLSALDFLKRTTLTRMSPEALHATGPAAETLAQSESLEAHGLSVRARLDHLNR</sequence>
<dbReference type="AlphaFoldDB" id="A0A934HQP1"/>
<keyword evidence="5 8" id="KW-0520">NAD</keyword>
<dbReference type="PANTHER" id="PTHR21256">
    <property type="entry name" value="HISTIDINOL DEHYDROGENASE HDH"/>
    <property type="match status" value="1"/>
</dbReference>
<keyword evidence="5" id="KW-0368">Histidine biosynthesis</keyword>
<keyword evidence="13" id="KW-1185">Reference proteome</keyword>
<name>A0A934HQP1_9RHOB</name>
<feature type="binding site" evidence="5 10">
    <location>
        <position position="259"/>
    </location>
    <ligand>
        <name>Zn(2+)</name>
        <dbReference type="ChEBI" id="CHEBI:29105"/>
    </ligand>
</feature>
<organism evidence="12 13">
    <name type="scientific">Pontibaca salina</name>
    <dbReference type="NCBI Taxonomy" id="2795731"/>
    <lineage>
        <taxon>Bacteria</taxon>
        <taxon>Pseudomonadati</taxon>
        <taxon>Pseudomonadota</taxon>
        <taxon>Alphaproteobacteria</taxon>
        <taxon>Rhodobacterales</taxon>
        <taxon>Roseobacteraceae</taxon>
        <taxon>Pontibaca</taxon>
    </lineage>
</organism>
<feature type="binding site" evidence="5 10">
    <location>
        <position position="420"/>
    </location>
    <ligand>
        <name>Zn(2+)</name>
        <dbReference type="ChEBI" id="CHEBI:29105"/>
    </ligand>
</feature>
<dbReference type="EC" id="1.1.1.23" evidence="5"/>
<comment type="function">
    <text evidence="5">Catalyzes the sequential NAD-dependent oxidations of L-histidinol to L-histidinaldehyde and then to L-histidine.</text>
</comment>
<accession>A0A934HQP1</accession>
<dbReference type="Gene3D" id="1.20.5.1300">
    <property type="match status" value="1"/>
</dbReference>
<feature type="binding site" evidence="5 8">
    <location>
        <position position="214"/>
    </location>
    <ligand>
        <name>NAD(+)</name>
        <dbReference type="ChEBI" id="CHEBI:57540"/>
    </ligand>
</feature>
<feature type="binding site" evidence="5 10">
    <location>
        <position position="262"/>
    </location>
    <ligand>
        <name>Zn(2+)</name>
        <dbReference type="ChEBI" id="CHEBI:29105"/>
    </ligand>
</feature>
<dbReference type="PRINTS" id="PR00083">
    <property type="entry name" value="HOLDHDRGNASE"/>
</dbReference>
<evidence type="ECO:0000256" key="7">
    <source>
        <dbReference type="PIRSR" id="PIRSR000099-1"/>
    </source>
</evidence>
<comment type="caution">
    <text evidence="12">The sequence shown here is derived from an EMBL/GenBank/DDBJ whole genome shotgun (WGS) entry which is preliminary data.</text>
</comment>
<evidence type="ECO:0000313" key="13">
    <source>
        <dbReference type="Proteomes" id="UP000613255"/>
    </source>
</evidence>
<dbReference type="GO" id="GO:0000105">
    <property type="term" value="P:L-histidine biosynthetic process"/>
    <property type="evidence" value="ECO:0007669"/>
    <property type="project" value="UniProtKB-UniRule"/>
</dbReference>
<comment type="similarity">
    <text evidence="1 5 6 11">Belongs to the histidinol dehydrogenase family.</text>
</comment>
<evidence type="ECO:0000256" key="10">
    <source>
        <dbReference type="PIRSR" id="PIRSR000099-4"/>
    </source>
</evidence>
<dbReference type="PANTHER" id="PTHR21256:SF2">
    <property type="entry name" value="HISTIDINE BIOSYNTHESIS TRIFUNCTIONAL PROTEIN"/>
    <property type="match status" value="1"/>
</dbReference>
<dbReference type="HAMAP" id="MF_01024">
    <property type="entry name" value="HisD"/>
    <property type="match status" value="1"/>
</dbReference>
<feature type="binding site" evidence="5 9">
    <location>
        <position position="328"/>
    </location>
    <ligand>
        <name>substrate</name>
    </ligand>
</feature>
<evidence type="ECO:0000256" key="1">
    <source>
        <dbReference type="ARBA" id="ARBA00010178"/>
    </source>
</evidence>
<dbReference type="InterPro" id="IPR012131">
    <property type="entry name" value="Hstdl_DH"/>
</dbReference>
<feature type="binding site" evidence="5 8">
    <location>
        <position position="191"/>
    </location>
    <ligand>
        <name>NAD(+)</name>
        <dbReference type="ChEBI" id="CHEBI:57540"/>
    </ligand>
</feature>
<feature type="binding site" evidence="5 9">
    <location>
        <position position="415"/>
    </location>
    <ligand>
        <name>substrate</name>
    </ligand>
</feature>
<dbReference type="GO" id="GO:0051287">
    <property type="term" value="F:NAD binding"/>
    <property type="evidence" value="ECO:0007669"/>
    <property type="project" value="InterPro"/>
</dbReference>
<dbReference type="PIRSF" id="PIRSF000099">
    <property type="entry name" value="Histidinol_dh"/>
    <property type="match status" value="1"/>
</dbReference>
<dbReference type="InterPro" id="IPR001692">
    <property type="entry name" value="Histidinol_DH_CS"/>
</dbReference>
<keyword evidence="3 5" id="KW-0862">Zinc</keyword>
<comment type="catalytic activity">
    <reaction evidence="5">
        <text>L-histidinol + 2 NAD(+) + H2O = L-histidine + 2 NADH + 3 H(+)</text>
        <dbReference type="Rhea" id="RHEA:20641"/>
        <dbReference type="ChEBI" id="CHEBI:15377"/>
        <dbReference type="ChEBI" id="CHEBI:15378"/>
        <dbReference type="ChEBI" id="CHEBI:57540"/>
        <dbReference type="ChEBI" id="CHEBI:57595"/>
        <dbReference type="ChEBI" id="CHEBI:57699"/>
        <dbReference type="ChEBI" id="CHEBI:57945"/>
        <dbReference type="EC" id="1.1.1.23"/>
    </reaction>
</comment>
<proteinExistence type="inferred from homology"/>
<dbReference type="GO" id="GO:0004399">
    <property type="term" value="F:histidinol dehydrogenase activity"/>
    <property type="evidence" value="ECO:0007669"/>
    <property type="project" value="UniProtKB-UniRule"/>
</dbReference>
<dbReference type="FunFam" id="3.40.50.1980:FF:000026">
    <property type="entry name" value="Histidinol dehydrogenase"/>
    <property type="match status" value="1"/>
</dbReference>
<comment type="pathway">
    <text evidence="5">Amino-acid biosynthesis; L-histidine biosynthesis; L-histidine from 5-phospho-alpha-D-ribose 1-diphosphate: step 9/9.</text>
</comment>
<feature type="binding site" evidence="5 9">
    <location>
        <position position="420"/>
    </location>
    <ligand>
        <name>substrate</name>
    </ligand>
</feature>
<dbReference type="Gene3D" id="3.40.50.1980">
    <property type="entry name" value="Nitrogenase molybdenum iron protein domain"/>
    <property type="match status" value="2"/>
</dbReference>
<dbReference type="Pfam" id="PF00815">
    <property type="entry name" value="Histidinol_dh"/>
    <property type="match status" value="1"/>
</dbReference>
<evidence type="ECO:0000256" key="4">
    <source>
        <dbReference type="ARBA" id="ARBA00023002"/>
    </source>
</evidence>
<gene>
    <name evidence="5 12" type="primary">hisD</name>
    <name evidence="12" type="ORF">JAO82_00935</name>
</gene>
<protein>
    <recommendedName>
        <fullName evidence="5">Histidinol dehydrogenase</fullName>
        <shortName evidence="5">HDH</shortName>
        <ecNumber evidence="5">1.1.1.23</ecNumber>
    </recommendedName>
</protein>
<evidence type="ECO:0000256" key="8">
    <source>
        <dbReference type="PIRSR" id="PIRSR000099-2"/>
    </source>
</evidence>
<evidence type="ECO:0000313" key="12">
    <source>
        <dbReference type="EMBL" id="MBI6628433.1"/>
    </source>
</evidence>
<dbReference type="NCBIfam" id="TIGR00069">
    <property type="entry name" value="hisD"/>
    <property type="match status" value="1"/>
</dbReference>
<dbReference type="Proteomes" id="UP000613255">
    <property type="component" value="Unassembled WGS sequence"/>
</dbReference>
<reference evidence="12" key="1">
    <citation type="submission" date="2020-12" db="EMBL/GenBank/DDBJ databases">
        <title>Pontibaca salina gen. nov., sp. nov., isolated from marine sediment.</title>
        <authorList>
            <person name="Bo J."/>
            <person name="Wang S."/>
            <person name="Song X."/>
            <person name="Du Z."/>
        </authorList>
    </citation>
    <scope>NUCLEOTIDE SEQUENCE</scope>
    <source>
        <strain evidence="12">S1109L</strain>
    </source>
</reference>
<dbReference type="SUPFAM" id="SSF53720">
    <property type="entry name" value="ALDH-like"/>
    <property type="match status" value="1"/>
</dbReference>
<feature type="active site" description="Proton acceptor" evidence="5 7">
    <location>
        <position position="327"/>
    </location>
</feature>
<keyword evidence="4 5" id="KW-0560">Oxidoreductase</keyword>
<keyword evidence="5" id="KW-0028">Amino-acid biosynthesis</keyword>
<evidence type="ECO:0000256" key="3">
    <source>
        <dbReference type="ARBA" id="ARBA00022833"/>
    </source>
</evidence>
<dbReference type="FunFam" id="3.40.50.1980:FF:000001">
    <property type="entry name" value="Histidinol dehydrogenase"/>
    <property type="match status" value="1"/>
</dbReference>
<feature type="binding site" evidence="5 9">
    <location>
        <position position="262"/>
    </location>
    <ligand>
        <name>substrate</name>
    </ligand>
</feature>
<dbReference type="CDD" id="cd06572">
    <property type="entry name" value="Histidinol_dh"/>
    <property type="match status" value="1"/>
</dbReference>
<dbReference type="GO" id="GO:0008270">
    <property type="term" value="F:zinc ion binding"/>
    <property type="evidence" value="ECO:0007669"/>
    <property type="project" value="UniProtKB-UniRule"/>
</dbReference>
<dbReference type="InterPro" id="IPR016161">
    <property type="entry name" value="Ald_DH/histidinol_DH"/>
</dbReference>
<feature type="binding site" evidence="5 10">
    <location>
        <position position="361"/>
    </location>
    <ligand>
        <name>Zn(2+)</name>
        <dbReference type="ChEBI" id="CHEBI:29105"/>
    </ligand>
</feature>
<evidence type="ECO:0000256" key="6">
    <source>
        <dbReference type="PIRNR" id="PIRNR000099"/>
    </source>
</evidence>
<feature type="binding site" evidence="5 9">
    <location>
        <position position="361"/>
    </location>
    <ligand>
        <name>substrate</name>
    </ligand>
</feature>
<dbReference type="InterPro" id="IPR022695">
    <property type="entry name" value="Histidinol_DH_monofunct"/>
</dbReference>
<feature type="binding site" evidence="5 8">
    <location>
        <position position="130"/>
    </location>
    <ligand>
        <name>NAD(+)</name>
        <dbReference type="ChEBI" id="CHEBI:57540"/>
    </ligand>
</feature>
<feature type="binding site" evidence="5 9">
    <location>
        <position position="237"/>
    </location>
    <ligand>
        <name>substrate</name>
    </ligand>
</feature>
<comment type="cofactor">
    <cofactor evidence="5 10">
        <name>Zn(2+)</name>
        <dbReference type="ChEBI" id="CHEBI:29105"/>
    </cofactor>
    <text evidence="5 10">Binds 1 zinc ion per subunit.</text>
</comment>